<dbReference type="Proteomes" id="UP001054945">
    <property type="component" value="Unassembled WGS sequence"/>
</dbReference>
<gene>
    <name evidence="1" type="ORF">CEXT_711221</name>
</gene>
<evidence type="ECO:0000313" key="1">
    <source>
        <dbReference type="EMBL" id="GIX99232.1"/>
    </source>
</evidence>
<dbReference type="AlphaFoldDB" id="A0AAV4PPB1"/>
<protein>
    <submittedName>
        <fullName evidence="1">Uncharacterized protein</fullName>
    </submittedName>
</protein>
<comment type="caution">
    <text evidence="1">The sequence shown here is derived from an EMBL/GenBank/DDBJ whole genome shotgun (WGS) entry which is preliminary data.</text>
</comment>
<reference evidence="1 2" key="1">
    <citation type="submission" date="2021-06" db="EMBL/GenBank/DDBJ databases">
        <title>Caerostris extrusa draft genome.</title>
        <authorList>
            <person name="Kono N."/>
            <person name="Arakawa K."/>
        </authorList>
    </citation>
    <scope>NUCLEOTIDE SEQUENCE [LARGE SCALE GENOMIC DNA]</scope>
</reference>
<proteinExistence type="predicted"/>
<keyword evidence="2" id="KW-1185">Reference proteome</keyword>
<accession>A0AAV4PPB1</accession>
<evidence type="ECO:0000313" key="2">
    <source>
        <dbReference type="Proteomes" id="UP001054945"/>
    </source>
</evidence>
<dbReference type="EMBL" id="BPLR01005019">
    <property type="protein sequence ID" value="GIX99232.1"/>
    <property type="molecule type" value="Genomic_DNA"/>
</dbReference>
<sequence length="134" mass="15405">MGGKLFSNESQVHVGSHVESPSMRECRMNLIPMRSMWNLHPLCEWRMDPCNHINTLGHEGNIAEGLPQYYHHAGQATTSILHQHFILTLHNNLGIDTELSLWLYLLNFDPISRIFETYRHHTVDQAAPPHKVAC</sequence>
<organism evidence="1 2">
    <name type="scientific">Caerostris extrusa</name>
    <name type="common">Bark spider</name>
    <name type="synonym">Caerostris bankana</name>
    <dbReference type="NCBI Taxonomy" id="172846"/>
    <lineage>
        <taxon>Eukaryota</taxon>
        <taxon>Metazoa</taxon>
        <taxon>Ecdysozoa</taxon>
        <taxon>Arthropoda</taxon>
        <taxon>Chelicerata</taxon>
        <taxon>Arachnida</taxon>
        <taxon>Araneae</taxon>
        <taxon>Araneomorphae</taxon>
        <taxon>Entelegynae</taxon>
        <taxon>Araneoidea</taxon>
        <taxon>Araneidae</taxon>
        <taxon>Caerostris</taxon>
    </lineage>
</organism>
<name>A0AAV4PPB1_CAEEX</name>